<comment type="caution">
    <text evidence="11">The sequence shown here is derived from an EMBL/GenBank/DDBJ whole genome shotgun (WGS) entry which is preliminary data.</text>
</comment>
<evidence type="ECO:0000256" key="8">
    <source>
        <dbReference type="ARBA" id="ARBA00023136"/>
    </source>
</evidence>
<keyword evidence="4 10" id="KW-1003">Cell membrane</keyword>
<feature type="transmembrane region" description="Helical" evidence="10">
    <location>
        <begin position="92"/>
        <end position="110"/>
    </location>
</feature>
<protein>
    <recommendedName>
        <fullName evidence="10">Large-conductance mechanosensitive channel</fullName>
    </recommendedName>
</protein>
<keyword evidence="12" id="KW-1185">Reference proteome</keyword>
<evidence type="ECO:0000256" key="4">
    <source>
        <dbReference type="ARBA" id="ARBA00022475"/>
    </source>
</evidence>
<sequence length="152" mass="16533">MFKNIYNEFKNFVMRGNVLDMAVGIIIGGAFTKIVNSMVADVMMPPLGLLMGKVNFSNWFIVLKQGDTTPGPYESLTAAQSAGATTINIGNFLNSIISFLIVAACIFALVKAMNKINKRKEDAAPTTKSCPYCCTEIPLEAVRCPHCTSELK</sequence>
<evidence type="ECO:0000256" key="10">
    <source>
        <dbReference type="HAMAP-Rule" id="MF_00115"/>
    </source>
</evidence>
<dbReference type="Pfam" id="PF01741">
    <property type="entry name" value="MscL"/>
    <property type="match status" value="1"/>
</dbReference>
<comment type="similarity">
    <text evidence="2 10">Belongs to the MscL family.</text>
</comment>
<evidence type="ECO:0000256" key="5">
    <source>
        <dbReference type="ARBA" id="ARBA00022692"/>
    </source>
</evidence>
<reference evidence="12" key="1">
    <citation type="submission" date="2017-04" db="EMBL/GenBank/DDBJ databases">
        <title>Function of individual gut microbiota members based on whole genome sequencing of pure cultures obtained from chicken caecum.</title>
        <authorList>
            <person name="Medvecky M."/>
            <person name="Cejkova D."/>
            <person name="Polansky O."/>
            <person name="Karasova D."/>
            <person name="Kubasova T."/>
            <person name="Cizek A."/>
            <person name="Rychlik I."/>
        </authorList>
    </citation>
    <scope>NUCLEOTIDE SEQUENCE [LARGE SCALE GENOMIC DNA]</scope>
    <source>
        <strain evidence="12">An273</strain>
    </source>
</reference>
<dbReference type="PROSITE" id="PS01327">
    <property type="entry name" value="MSCL"/>
    <property type="match status" value="1"/>
</dbReference>
<name>A0A1Y4DIS9_9BACT</name>
<keyword evidence="7 10" id="KW-0406">Ion transport</keyword>
<evidence type="ECO:0000256" key="7">
    <source>
        <dbReference type="ARBA" id="ARBA00023065"/>
    </source>
</evidence>
<keyword evidence="8 10" id="KW-0472">Membrane</keyword>
<dbReference type="HAMAP" id="MF_00115">
    <property type="entry name" value="MscL"/>
    <property type="match status" value="1"/>
</dbReference>
<dbReference type="GO" id="GO:0005886">
    <property type="term" value="C:plasma membrane"/>
    <property type="evidence" value="ECO:0007669"/>
    <property type="project" value="UniProtKB-SubCell"/>
</dbReference>
<evidence type="ECO:0000256" key="6">
    <source>
        <dbReference type="ARBA" id="ARBA00022989"/>
    </source>
</evidence>
<evidence type="ECO:0000313" key="11">
    <source>
        <dbReference type="EMBL" id="OUO57579.1"/>
    </source>
</evidence>
<evidence type="ECO:0000313" key="12">
    <source>
        <dbReference type="Proteomes" id="UP000196368"/>
    </source>
</evidence>
<comment type="subcellular location">
    <subcellularLocation>
        <location evidence="1 10">Cell membrane</location>
        <topology evidence="1 10">Multi-pass membrane protein</topology>
    </subcellularLocation>
</comment>
<keyword evidence="5 10" id="KW-0812">Transmembrane</keyword>
<dbReference type="InterPro" id="IPR037673">
    <property type="entry name" value="MSC/AndL"/>
</dbReference>
<dbReference type="PANTHER" id="PTHR30266:SF2">
    <property type="entry name" value="LARGE-CONDUCTANCE MECHANOSENSITIVE CHANNEL"/>
    <property type="match status" value="1"/>
</dbReference>
<keyword evidence="3 10" id="KW-0813">Transport</keyword>
<dbReference type="InterPro" id="IPR019823">
    <property type="entry name" value="Mechanosensitive_channel_CS"/>
</dbReference>
<organism evidence="11 12">
    <name type="scientific">Candidatus Avelusimicrobium gallicola</name>
    <dbReference type="NCBI Taxonomy" id="2562704"/>
    <lineage>
        <taxon>Bacteria</taxon>
        <taxon>Pseudomonadati</taxon>
        <taxon>Elusimicrobiota</taxon>
        <taxon>Elusimicrobia</taxon>
        <taxon>Elusimicrobiales</taxon>
        <taxon>Elusimicrobiaceae</taxon>
        <taxon>Candidatus Avelusimicrobium</taxon>
    </lineage>
</organism>
<keyword evidence="9 10" id="KW-0407">Ion channel</keyword>
<evidence type="ECO:0000256" key="2">
    <source>
        <dbReference type="ARBA" id="ARBA00007254"/>
    </source>
</evidence>
<evidence type="ECO:0000256" key="3">
    <source>
        <dbReference type="ARBA" id="ARBA00022448"/>
    </source>
</evidence>
<dbReference type="PRINTS" id="PR01264">
    <property type="entry name" value="MECHCHANNEL"/>
</dbReference>
<comment type="subunit">
    <text evidence="10">Homopentamer.</text>
</comment>
<dbReference type="Proteomes" id="UP000196368">
    <property type="component" value="Unassembled WGS sequence"/>
</dbReference>
<evidence type="ECO:0000256" key="9">
    <source>
        <dbReference type="ARBA" id="ARBA00023303"/>
    </source>
</evidence>
<dbReference type="GO" id="GO:0008381">
    <property type="term" value="F:mechanosensitive monoatomic ion channel activity"/>
    <property type="evidence" value="ECO:0007669"/>
    <property type="project" value="UniProtKB-UniRule"/>
</dbReference>
<comment type="function">
    <text evidence="10">Channel that opens in response to stretch forces in the membrane lipid bilayer. May participate in the regulation of osmotic pressure changes within the cell.</text>
</comment>
<accession>A0A1Y4DIS9</accession>
<dbReference type="AlphaFoldDB" id="A0A1Y4DIS9"/>
<feature type="transmembrane region" description="Helical" evidence="10">
    <location>
        <begin position="12"/>
        <end position="35"/>
    </location>
</feature>
<dbReference type="PANTHER" id="PTHR30266">
    <property type="entry name" value="MECHANOSENSITIVE CHANNEL MSCL"/>
    <property type="match status" value="1"/>
</dbReference>
<evidence type="ECO:0000256" key="1">
    <source>
        <dbReference type="ARBA" id="ARBA00004651"/>
    </source>
</evidence>
<keyword evidence="6 10" id="KW-1133">Transmembrane helix</keyword>
<dbReference type="NCBIfam" id="TIGR00220">
    <property type="entry name" value="mscL"/>
    <property type="match status" value="1"/>
</dbReference>
<dbReference type="InterPro" id="IPR036019">
    <property type="entry name" value="MscL_channel"/>
</dbReference>
<gene>
    <name evidence="10" type="primary">mscL</name>
    <name evidence="11" type="ORF">B5F75_02050</name>
</gene>
<dbReference type="Gene3D" id="1.10.1200.120">
    <property type="entry name" value="Large-conductance mechanosensitive channel, MscL, domain 1"/>
    <property type="match status" value="1"/>
</dbReference>
<dbReference type="InterPro" id="IPR001185">
    <property type="entry name" value="MS_channel"/>
</dbReference>
<dbReference type="SUPFAM" id="SSF81330">
    <property type="entry name" value="Gated mechanosensitive channel"/>
    <property type="match status" value="1"/>
</dbReference>
<proteinExistence type="inferred from homology"/>
<dbReference type="EMBL" id="NFJD01000001">
    <property type="protein sequence ID" value="OUO57579.1"/>
    <property type="molecule type" value="Genomic_DNA"/>
</dbReference>